<proteinExistence type="predicted"/>
<dbReference type="RefSeq" id="WP_379929268.1">
    <property type="nucleotide sequence ID" value="NZ_JBHUMM010000015.1"/>
</dbReference>
<protein>
    <submittedName>
        <fullName evidence="3">N-acetylmuramoyl-L-alanine amidase</fullName>
        <ecNumber evidence="3">3.5.1.28</ecNumber>
    </submittedName>
</protein>
<dbReference type="InterPro" id="IPR002508">
    <property type="entry name" value="MurNAc-LAA_cat"/>
</dbReference>
<dbReference type="InterPro" id="IPR050695">
    <property type="entry name" value="N-acetylmuramoyl_amidase_3"/>
</dbReference>
<dbReference type="SUPFAM" id="SSF53187">
    <property type="entry name" value="Zn-dependent exopeptidases"/>
    <property type="match status" value="1"/>
</dbReference>
<keyword evidence="1 3" id="KW-0378">Hydrolase</keyword>
<dbReference type="EC" id="3.5.1.28" evidence="3"/>
<evidence type="ECO:0000313" key="3">
    <source>
        <dbReference type="EMBL" id="MFD2671794.1"/>
    </source>
</evidence>
<dbReference type="EMBL" id="JBHUMM010000015">
    <property type="protein sequence ID" value="MFD2671794.1"/>
    <property type="molecule type" value="Genomic_DNA"/>
</dbReference>
<evidence type="ECO:0000259" key="2">
    <source>
        <dbReference type="SMART" id="SM00646"/>
    </source>
</evidence>
<feature type="domain" description="MurNAc-LAA" evidence="2">
    <location>
        <begin position="64"/>
        <end position="178"/>
    </location>
</feature>
<organism evidence="3 4">
    <name type="scientific">Marinicrinis sediminis</name>
    <dbReference type="NCBI Taxonomy" id="1652465"/>
    <lineage>
        <taxon>Bacteria</taxon>
        <taxon>Bacillati</taxon>
        <taxon>Bacillota</taxon>
        <taxon>Bacilli</taxon>
        <taxon>Bacillales</taxon>
        <taxon>Paenibacillaceae</taxon>
    </lineage>
</organism>
<keyword evidence="4" id="KW-1185">Reference proteome</keyword>
<dbReference type="Gene3D" id="3.40.630.40">
    <property type="entry name" value="Zn-dependent exopeptidases"/>
    <property type="match status" value="1"/>
</dbReference>
<reference evidence="4" key="1">
    <citation type="journal article" date="2019" name="Int. J. Syst. Evol. Microbiol.">
        <title>The Global Catalogue of Microorganisms (GCM) 10K type strain sequencing project: providing services to taxonomists for standard genome sequencing and annotation.</title>
        <authorList>
            <consortium name="The Broad Institute Genomics Platform"/>
            <consortium name="The Broad Institute Genome Sequencing Center for Infectious Disease"/>
            <person name="Wu L."/>
            <person name="Ma J."/>
        </authorList>
    </citation>
    <scope>NUCLEOTIDE SEQUENCE [LARGE SCALE GENOMIC DNA]</scope>
    <source>
        <strain evidence="4">KCTC 33676</strain>
    </source>
</reference>
<dbReference type="Pfam" id="PF01520">
    <property type="entry name" value="Amidase_3"/>
    <property type="match status" value="1"/>
</dbReference>
<dbReference type="InterPro" id="IPR012854">
    <property type="entry name" value="Cu_amine_oxidase-like_N"/>
</dbReference>
<dbReference type="SMART" id="SM00646">
    <property type="entry name" value="Ami_3"/>
    <property type="match status" value="1"/>
</dbReference>
<dbReference type="Proteomes" id="UP001597497">
    <property type="component" value="Unassembled WGS sequence"/>
</dbReference>
<accession>A0ABW5RAI3</accession>
<name>A0ABW5RAI3_9BACL</name>
<gene>
    <name evidence="3" type="ORF">ACFSUC_09260</name>
</gene>
<evidence type="ECO:0000313" key="4">
    <source>
        <dbReference type="Proteomes" id="UP001597497"/>
    </source>
</evidence>
<dbReference type="GO" id="GO:0008745">
    <property type="term" value="F:N-acetylmuramoyl-L-alanine amidase activity"/>
    <property type="evidence" value="ECO:0007669"/>
    <property type="project" value="UniProtKB-EC"/>
</dbReference>
<evidence type="ECO:0000256" key="1">
    <source>
        <dbReference type="ARBA" id="ARBA00022801"/>
    </source>
</evidence>
<dbReference type="PANTHER" id="PTHR30404">
    <property type="entry name" value="N-ACETYLMURAMOYL-L-ALANINE AMIDASE"/>
    <property type="match status" value="1"/>
</dbReference>
<sequence>MKIVIDAGHGKETSGKRSPDGTLREYYFNSDVATKVKEQLSHFEDVEIIFTHSDSRDVPLQERTDHANKIGADLFVSIHANAIGSGEWNSVAGIETFVYKKSYTQSLRLAESIQNVLIKETGRKNRGVKEANFHVLRETSMPSVLVECEFMTNREACELLKSDSYRGKCANAITKGIVDTYNLKRKKQKSEDKIVNSVKIDLFNNGKKETVNGYLIDGKTYIELRETGEFFGAKVGWDNTNKRASLSK</sequence>
<dbReference type="CDD" id="cd02696">
    <property type="entry name" value="MurNAc-LAA"/>
    <property type="match status" value="1"/>
</dbReference>
<comment type="caution">
    <text evidence="3">The sequence shown here is derived from an EMBL/GenBank/DDBJ whole genome shotgun (WGS) entry which is preliminary data.</text>
</comment>
<dbReference type="Pfam" id="PF07833">
    <property type="entry name" value="Cu_amine_oxidN1"/>
    <property type="match status" value="1"/>
</dbReference>
<dbReference type="PANTHER" id="PTHR30404:SF0">
    <property type="entry name" value="N-ACETYLMURAMOYL-L-ALANINE AMIDASE AMIC"/>
    <property type="match status" value="1"/>
</dbReference>